<dbReference type="SUPFAM" id="SSF50182">
    <property type="entry name" value="Sm-like ribonucleoproteins"/>
    <property type="match status" value="1"/>
</dbReference>
<dbReference type="GO" id="GO:0003723">
    <property type="term" value="F:RNA binding"/>
    <property type="evidence" value="ECO:0007669"/>
    <property type="project" value="InterPro"/>
</dbReference>
<name>M1K3Q2_ENCCN</name>
<dbReference type="Gene3D" id="2.30.30.100">
    <property type="match status" value="1"/>
</dbReference>
<dbReference type="InterPro" id="IPR010920">
    <property type="entry name" value="LSM_dom_sf"/>
</dbReference>
<dbReference type="VEuPathDB" id="MicrosporidiaDB:AEWR_050910"/>
<dbReference type="EMBL" id="KC513607">
    <property type="protein sequence ID" value="AGE95498.1"/>
    <property type="molecule type" value="Genomic_DNA"/>
</dbReference>
<dbReference type="PROSITE" id="PS52002">
    <property type="entry name" value="SM"/>
    <property type="match status" value="1"/>
</dbReference>
<dbReference type="InterPro" id="IPR047575">
    <property type="entry name" value="Sm"/>
</dbReference>
<protein>
    <submittedName>
        <fullName evidence="2">Small nuclear ribonucleoprotein g</fullName>
    </submittedName>
</protein>
<reference evidence="2" key="1">
    <citation type="journal article" date="2013" name="Eukaryot. Cell">
        <title>Extremely Reduced Levels of Heterozygosity in the Vertebrate Pathogen Encephalitozoon cuniculi.</title>
        <authorList>
            <person name="Selman M."/>
            <person name="Sak B."/>
            <person name="Kvac M."/>
            <person name="Farinelli L."/>
            <person name="Weiss L.M."/>
            <person name="Corradi N."/>
        </authorList>
    </citation>
    <scope>NUCLEOTIDE SEQUENCE</scope>
</reference>
<keyword evidence="2" id="KW-0687">Ribonucleoprotein</keyword>
<dbReference type="AlphaFoldDB" id="M1K3Q2"/>
<evidence type="ECO:0000259" key="1">
    <source>
        <dbReference type="PROSITE" id="PS52002"/>
    </source>
</evidence>
<dbReference type="GO" id="GO:1990904">
    <property type="term" value="C:ribonucleoprotein complex"/>
    <property type="evidence" value="ECO:0007669"/>
    <property type="project" value="UniProtKB-KW"/>
</dbReference>
<feature type="domain" description="Sm" evidence="1">
    <location>
        <begin position="4"/>
        <end position="71"/>
    </location>
</feature>
<sequence length="78" mass="8153">MGKSAVPNLASLLHKRIVVRIGGGHTLKGLLTGYDAFMNIVLSEVTEPSGVEDTAVVRGEFIEDVVVAEEASLSVAGM</sequence>
<organism evidence="2">
    <name type="scientific">Encephalitozoon cuniculi</name>
    <name type="common">Microsporidian parasite</name>
    <dbReference type="NCBI Taxonomy" id="6035"/>
    <lineage>
        <taxon>Eukaryota</taxon>
        <taxon>Fungi</taxon>
        <taxon>Fungi incertae sedis</taxon>
        <taxon>Microsporidia</taxon>
        <taxon>Unikaryonidae</taxon>
        <taxon>Encephalitozoon</taxon>
    </lineage>
</organism>
<dbReference type="Pfam" id="PF01423">
    <property type="entry name" value="LSM"/>
    <property type="match status" value="1"/>
</dbReference>
<dbReference type="VEuPathDB" id="MicrosporidiaDB:ECU05_0910i"/>
<gene>
    <name evidence="2" type="ORF">ECU05_0910i</name>
</gene>
<dbReference type="VEuPathDB" id="MicrosporidiaDB:AEWD_050910"/>
<dbReference type="SMART" id="SM00651">
    <property type="entry name" value="Sm"/>
    <property type="match status" value="1"/>
</dbReference>
<dbReference type="OMA" id="YDAFMNI"/>
<accession>M1K3Q2</accession>
<dbReference type="InterPro" id="IPR001163">
    <property type="entry name" value="Sm_dom_euk/arc"/>
</dbReference>
<proteinExistence type="predicted"/>
<dbReference type="VEuPathDB" id="MicrosporidiaDB:AEWQ_050910"/>
<dbReference type="VEuPathDB" id="MicrosporidiaDB:M970_050910"/>
<evidence type="ECO:0000313" key="2">
    <source>
        <dbReference type="EMBL" id="AGE95498.1"/>
    </source>
</evidence>